<organism evidence="2 3">
    <name type="scientific">Polistes dominula</name>
    <name type="common">European paper wasp</name>
    <name type="synonym">Vespa dominula</name>
    <dbReference type="NCBI Taxonomy" id="743375"/>
    <lineage>
        <taxon>Eukaryota</taxon>
        <taxon>Metazoa</taxon>
        <taxon>Ecdysozoa</taxon>
        <taxon>Arthropoda</taxon>
        <taxon>Hexapoda</taxon>
        <taxon>Insecta</taxon>
        <taxon>Pterygota</taxon>
        <taxon>Neoptera</taxon>
        <taxon>Endopterygota</taxon>
        <taxon>Hymenoptera</taxon>
        <taxon>Apocrita</taxon>
        <taxon>Aculeata</taxon>
        <taxon>Vespoidea</taxon>
        <taxon>Vespidae</taxon>
        <taxon>Polistinae</taxon>
        <taxon>Polistini</taxon>
        <taxon>Polistes</taxon>
    </lineage>
</organism>
<dbReference type="GeneID" id="107069729"/>
<dbReference type="RefSeq" id="XP_015182760.1">
    <property type="nucleotide sequence ID" value="XM_015327274.1"/>
</dbReference>
<accession>A0ABM1IRC3</accession>
<keyword evidence="1" id="KW-0732">Signal</keyword>
<proteinExistence type="predicted"/>
<dbReference type="Proteomes" id="UP000694924">
    <property type="component" value="Unplaced"/>
</dbReference>
<keyword evidence="2" id="KW-1185">Reference proteome</keyword>
<dbReference type="InterPro" id="IPR006631">
    <property type="entry name" value="DM4_12"/>
</dbReference>
<reference evidence="3" key="1">
    <citation type="submission" date="2025-08" db="UniProtKB">
        <authorList>
            <consortium name="RefSeq"/>
        </authorList>
    </citation>
    <scope>IDENTIFICATION</scope>
    <source>
        <tissue evidence="3">Whole body</tissue>
    </source>
</reference>
<feature type="signal peptide" evidence="1">
    <location>
        <begin position="1"/>
        <end position="20"/>
    </location>
</feature>
<name>A0ABM1IRC3_POLDO</name>
<dbReference type="Pfam" id="PF07841">
    <property type="entry name" value="DM4_12"/>
    <property type="match status" value="1"/>
</dbReference>
<dbReference type="PANTHER" id="PTHR21398">
    <property type="entry name" value="AGAP007094-PA"/>
    <property type="match status" value="1"/>
</dbReference>
<dbReference type="SMART" id="SM00718">
    <property type="entry name" value="DM4_12"/>
    <property type="match status" value="1"/>
</dbReference>
<sequence length="188" mass="21250">MKNGGIIFILFVCSMCLAHGSRVKNITHGVSRHIRSIGFPEGSGMGIFFALGVPLDIPNKSILFSYYFEANYGLPGDWNSSYYTEVEHLKKKRNLDRRLAYDIISKQLESNGYSRQDCLLKTICEVAKYSLNGNGLLGDIIRILFAPSSSQDENLPNEIIEAEFEENCNRRYKDCAKSLLDIISPFLH</sequence>
<gene>
    <name evidence="3" type="primary">LOC107069729</name>
</gene>
<protein>
    <submittedName>
        <fullName evidence="3">Uncharacterized protein LOC107069729</fullName>
    </submittedName>
</protein>
<evidence type="ECO:0000313" key="3">
    <source>
        <dbReference type="RefSeq" id="XP_015182760.1"/>
    </source>
</evidence>
<dbReference type="PANTHER" id="PTHR21398:SF22">
    <property type="entry name" value="IP12060P-RELATED"/>
    <property type="match status" value="1"/>
</dbReference>
<evidence type="ECO:0000313" key="2">
    <source>
        <dbReference type="Proteomes" id="UP000694924"/>
    </source>
</evidence>
<feature type="chain" id="PRO_5046646441" evidence="1">
    <location>
        <begin position="21"/>
        <end position="188"/>
    </location>
</feature>
<evidence type="ECO:0000256" key="1">
    <source>
        <dbReference type="SAM" id="SignalP"/>
    </source>
</evidence>